<dbReference type="AlphaFoldDB" id="A0A949WPZ6"/>
<dbReference type="Proteomes" id="UP000694308">
    <property type="component" value="Unassembled WGS sequence"/>
</dbReference>
<dbReference type="GO" id="GO:0005524">
    <property type="term" value="F:ATP binding"/>
    <property type="evidence" value="ECO:0007669"/>
    <property type="project" value="UniProtKB-KW"/>
</dbReference>
<dbReference type="CDD" id="cd03215">
    <property type="entry name" value="ABC_Carb_Monos_II"/>
    <property type="match status" value="1"/>
</dbReference>
<dbReference type="EC" id="7.6.2.13" evidence="8"/>
<evidence type="ECO:0000259" key="10">
    <source>
        <dbReference type="PROSITE" id="PS50893"/>
    </source>
</evidence>
<comment type="catalytic activity">
    <reaction evidence="9">
        <text>ATP + H2O + (2R,4S)-2-methyl-2,3,3,4-tetrahydroxytetrahydrofuran-[AI-2-binding protein]Side 1 = ADP + phosphate + (2R,4S)-2-methyl-2,3,3,4-tetrahydroxytetrahydrofuranSide 2 + [AI-2-binding protein]Side 1.</text>
        <dbReference type="EC" id="7.6.2.13"/>
    </reaction>
</comment>
<evidence type="ECO:0000256" key="1">
    <source>
        <dbReference type="ARBA" id="ARBA00004417"/>
    </source>
</evidence>
<dbReference type="Pfam" id="PF00005">
    <property type="entry name" value="ABC_tran"/>
    <property type="match status" value="2"/>
</dbReference>
<sequence>MNNIILKIENINKKLSEYFSLKNINIELNKGEVHAIVGENGSGKSSLMNVLCGIYTKDSGSIYIDGILANIDSPSTAKKLGITIIHQESSLFEHISIAENVFINTMPYLNKKFRIVNFSKMHSDCKNLLNRLGLNISSKTLVRYLNPAQKQIVEIARAYASKSKIIIMDEPTSSLGENETPMLFNIINELKSNGVSVFYITHKFEELKQICDRVSIMKDGKIIETKSIENIDISDIFHVIAGFELNKPYPKINFKLGKEVLKITKLNSEGFLKDISLSLRKREILGVTGLIGSGGTKIAEAIFGISKIDSGEIVINGTAKQINSPYDSIKSGIAYVTEDRIVNGIFPSLKIYENLSAASTSRVSSKFLINKKYEKEIATSYVDKLAIKPPTINDKVSHLSGGNQQKLVLAKWIMSKSKIFIFDEPTKGIDVASKIDVYNLMNELLQKGASILLISSDINELIGMCDRISVLSNGKIVDTLPRQSFSAEKILQLEINK</sequence>
<dbReference type="PANTHER" id="PTHR43790">
    <property type="entry name" value="CARBOHYDRATE TRANSPORT ATP-BINDING PROTEIN MG119-RELATED"/>
    <property type="match status" value="1"/>
</dbReference>
<comment type="subunit">
    <text evidence="3">The complex is composed of two ATP-binding proteins (LsrA), two transmembrane proteins (LsrC and LsrD) and a solute-binding protein (LsrB).</text>
</comment>
<dbReference type="EMBL" id="JAEEGC010000017">
    <property type="protein sequence ID" value="MBV7272015.1"/>
    <property type="molecule type" value="Genomic_DNA"/>
</dbReference>
<dbReference type="RefSeq" id="WP_218319051.1">
    <property type="nucleotide sequence ID" value="NZ_JAEEGC010000017.1"/>
</dbReference>
<feature type="domain" description="ABC transporter" evidence="10">
    <location>
        <begin position="6"/>
        <end position="244"/>
    </location>
</feature>
<organism evidence="11 12">
    <name type="scientific">Clostridium thailandense</name>
    <dbReference type="NCBI Taxonomy" id="2794346"/>
    <lineage>
        <taxon>Bacteria</taxon>
        <taxon>Bacillati</taxon>
        <taxon>Bacillota</taxon>
        <taxon>Clostridia</taxon>
        <taxon>Eubacteriales</taxon>
        <taxon>Clostridiaceae</taxon>
        <taxon>Clostridium</taxon>
    </lineage>
</organism>
<dbReference type="PROSITE" id="PS50893">
    <property type="entry name" value="ABC_TRANSPORTER_2"/>
    <property type="match status" value="2"/>
</dbReference>
<dbReference type="InterPro" id="IPR003439">
    <property type="entry name" value="ABC_transporter-like_ATP-bd"/>
</dbReference>
<accession>A0A949WPZ6</accession>
<keyword evidence="6 11" id="KW-0067">ATP-binding</keyword>
<comment type="caution">
    <text evidence="11">The sequence shown here is derived from an EMBL/GenBank/DDBJ whole genome shotgun (WGS) entry which is preliminary data.</text>
</comment>
<evidence type="ECO:0000256" key="2">
    <source>
        <dbReference type="ARBA" id="ARBA00009404"/>
    </source>
</evidence>
<evidence type="ECO:0000313" key="11">
    <source>
        <dbReference type="EMBL" id="MBV7272015.1"/>
    </source>
</evidence>
<keyword evidence="5" id="KW-0547">Nucleotide-binding</keyword>
<protein>
    <recommendedName>
        <fullName evidence="4">Autoinducer 2 import ATP-binding protein LsrA</fullName>
        <ecNumber evidence="8">7.6.2.13</ecNumber>
    </recommendedName>
</protein>
<evidence type="ECO:0000256" key="6">
    <source>
        <dbReference type="ARBA" id="ARBA00022840"/>
    </source>
</evidence>
<name>A0A949WPZ6_9CLOT</name>
<evidence type="ECO:0000256" key="7">
    <source>
        <dbReference type="ARBA" id="ARBA00023747"/>
    </source>
</evidence>
<comment type="similarity">
    <text evidence="2">Belongs to the ABC transporter superfamily. AI-2 autoinducer porter (TC 3.A.1.2.8) family.</text>
</comment>
<dbReference type="PANTHER" id="PTHR43790:SF2">
    <property type="entry name" value="AUTOINDUCER 2 IMPORT ATP-BINDING PROTEIN LSRA"/>
    <property type="match status" value="1"/>
</dbReference>
<dbReference type="SMART" id="SM00382">
    <property type="entry name" value="AAA"/>
    <property type="match status" value="2"/>
</dbReference>
<evidence type="ECO:0000256" key="8">
    <source>
        <dbReference type="ARBA" id="ARBA00023798"/>
    </source>
</evidence>
<dbReference type="CDD" id="cd03216">
    <property type="entry name" value="ABC_Carb_Monos_I"/>
    <property type="match status" value="1"/>
</dbReference>
<dbReference type="InterPro" id="IPR050107">
    <property type="entry name" value="ABC_carbohydrate_import_ATPase"/>
</dbReference>
<evidence type="ECO:0000256" key="4">
    <source>
        <dbReference type="ARBA" id="ARBA00019459"/>
    </source>
</evidence>
<keyword evidence="12" id="KW-1185">Reference proteome</keyword>
<evidence type="ECO:0000256" key="9">
    <source>
        <dbReference type="ARBA" id="ARBA00034076"/>
    </source>
</evidence>
<evidence type="ECO:0000313" key="12">
    <source>
        <dbReference type="Proteomes" id="UP000694308"/>
    </source>
</evidence>
<dbReference type="GO" id="GO:0016887">
    <property type="term" value="F:ATP hydrolysis activity"/>
    <property type="evidence" value="ECO:0007669"/>
    <property type="project" value="InterPro"/>
</dbReference>
<proteinExistence type="inferred from homology"/>
<comment type="subcellular location">
    <subcellularLocation>
        <location evidence="1">Cell inner membrane</location>
        <topology evidence="1">Peripheral membrane protein</topology>
    </subcellularLocation>
</comment>
<dbReference type="InterPro" id="IPR017871">
    <property type="entry name" value="ABC_transporter-like_CS"/>
</dbReference>
<gene>
    <name evidence="11" type="ORF">I6U48_03670</name>
</gene>
<evidence type="ECO:0000256" key="5">
    <source>
        <dbReference type="ARBA" id="ARBA00022741"/>
    </source>
</evidence>
<reference evidence="11" key="1">
    <citation type="submission" date="2020-12" db="EMBL/GenBank/DDBJ databases">
        <title>Clostridium thailandense sp. nov., a novel acetogenic bacterium isolated from peat land soil in Thailand.</title>
        <authorList>
            <person name="Chaikitkaew S."/>
            <person name="Birkeland N.K."/>
        </authorList>
    </citation>
    <scope>NUCLEOTIDE SEQUENCE</scope>
    <source>
        <strain evidence="11">PL3</strain>
    </source>
</reference>
<comment type="function">
    <text evidence="7">Part of the ABC transporter complex LsrABCD involved in autoinducer 2 (AI-2) import. Responsible for energy coupling to the transport system.</text>
</comment>
<dbReference type="GO" id="GO:0005886">
    <property type="term" value="C:plasma membrane"/>
    <property type="evidence" value="ECO:0007669"/>
    <property type="project" value="UniProtKB-SubCell"/>
</dbReference>
<feature type="domain" description="ABC transporter" evidence="10">
    <location>
        <begin position="255"/>
        <end position="493"/>
    </location>
</feature>
<dbReference type="InterPro" id="IPR003593">
    <property type="entry name" value="AAA+_ATPase"/>
</dbReference>
<dbReference type="PROSITE" id="PS00211">
    <property type="entry name" value="ABC_TRANSPORTER_1"/>
    <property type="match status" value="1"/>
</dbReference>
<evidence type="ECO:0000256" key="3">
    <source>
        <dbReference type="ARBA" id="ARBA00011262"/>
    </source>
</evidence>